<proteinExistence type="predicted"/>
<reference evidence="2 3" key="1">
    <citation type="submission" date="2024-01" db="EMBL/GenBank/DDBJ databases">
        <title>Genome assemblies of Stephania.</title>
        <authorList>
            <person name="Yang L."/>
        </authorList>
    </citation>
    <scope>NUCLEOTIDE SEQUENCE [LARGE SCALE GENOMIC DNA]</scope>
    <source>
        <strain evidence="2">JXDWG</strain>
        <tissue evidence="2">Leaf</tissue>
    </source>
</reference>
<dbReference type="Pfam" id="PF03732">
    <property type="entry name" value="Retrotrans_gag"/>
    <property type="match status" value="1"/>
</dbReference>
<organism evidence="2 3">
    <name type="scientific">Stephania cephalantha</name>
    <dbReference type="NCBI Taxonomy" id="152367"/>
    <lineage>
        <taxon>Eukaryota</taxon>
        <taxon>Viridiplantae</taxon>
        <taxon>Streptophyta</taxon>
        <taxon>Embryophyta</taxon>
        <taxon>Tracheophyta</taxon>
        <taxon>Spermatophyta</taxon>
        <taxon>Magnoliopsida</taxon>
        <taxon>Ranunculales</taxon>
        <taxon>Menispermaceae</taxon>
        <taxon>Menispermoideae</taxon>
        <taxon>Cissampelideae</taxon>
        <taxon>Stephania</taxon>
    </lineage>
</organism>
<dbReference type="AlphaFoldDB" id="A0AAP0NLB2"/>
<dbReference type="Proteomes" id="UP001419268">
    <property type="component" value="Unassembled WGS sequence"/>
</dbReference>
<gene>
    <name evidence="2" type="ORF">Scep_018587</name>
</gene>
<evidence type="ECO:0000259" key="1">
    <source>
        <dbReference type="Pfam" id="PF03732"/>
    </source>
</evidence>
<comment type="caution">
    <text evidence="2">The sequence shown here is derived from an EMBL/GenBank/DDBJ whole genome shotgun (WGS) entry which is preliminary data.</text>
</comment>
<keyword evidence="3" id="KW-1185">Reference proteome</keyword>
<dbReference type="InterPro" id="IPR005162">
    <property type="entry name" value="Retrotrans_gag_dom"/>
</dbReference>
<dbReference type="EMBL" id="JBBNAG010000008">
    <property type="protein sequence ID" value="KAK9111068.1"/>
    <property type="molecule type" value="Genomic_DNA"/>
</dbReference>
<protein>
    <recommendedName>
        <fullName evidence="1">Retrotransposon gag domain-containing protein</fullName>
    </recommendedName>
</protein>
<feature type="domain" description="Retrotransposon gag" evidence="1">
    <location>
        <begin position="9"/>
        <end position="81"/>
    </location>
</feature>
<evidence type="ECO:0000313" key="3">
    <source>
        <dbReference type="Proteomes" id="UP001419268"/>
    </source>
</evidence>
<name>A0AAP0NLB2_9MAGN</name>
<sequence length="114" mass="13547">MTVATHGEFETCDAFKQKFYQQYFPPSVMKRLRREFMDLRQGPEEPVMQYMDIYDYLRQFVGDLVRDESEDMYYFGDGLKPDIGYYVVSIGAMTITEIYERALAHETYYLGRVA</sequence>
<evidence type="ECO:0000313" key="2">
    <source>
        <dbReference type="EMBL" id="KAK9111068.1"/>
    </source>
</evidence>
<accession>A0AAP0NLB2</accession>